<protein>
    <recommendedName>
        <fullName evidence="1">R13L1/DRL21-like LRR repeat region domain-containing protein</fullName>
    </recommendedName>
</protein>
<evidence type="ECO:0000313" key="2">
    <source>
        <dbReference type="EMBL" id="KAJ9190339.1"/>
    </source>
</evidence>
<dbReference type="PANTHER" id="PTHR47186">
    <property type="entry name" value="LEUCINE-RICH REPEAT-CONTAINING PROTEIN 57"/>
    <property type="match status" value="1"/>
</dbReference>
<dbReference type="Gene3D" id="3.80.10.10">
    <property type="entry name" value="Ribonuclease Inhibitor"/>
    <property type="match status" value="1"/>
</dbReference>
<sequence>MELLPLPKEIRKLSCLRTLEWVYVGDDREAFSLGDLESLNLLQGLLVLEGLGNVGNINGAKQAQLKKKKGINTMHFTFDGEEGDWRISHDEQLLEVLEPPPNLEFLDILHYEGTVFPSWIMSLTNLKRIVLDDFNNCEKLPPLGKLPFLERLGLWSMKRLKMLGVEFLGIETSSQHGISSADAAFPKLTSLVLGSLEEWEEWDDGMNTNGEEDITNFIILPCLCSLSIWDCPKLELETLTDYLLRKMSEFEDCLKKEERREKAKQISNL</sequence>
<accession>A0ABQ9NCT3</accession>
<evidence type="ECO:0000313" key="3">
    <source>
        <dbReference type="Proteomes" id="UP001174677"/>
    </source>
</evidence>
<evidence type="ECO:0000259" key="1">
    <source>
        <dbReference type="Pfam" id="PF25019"/>
    </source>
</evidence>
<dbReference type="InterPro" id="IPR032675">
    <property type="entry name" value="LRR_dom_sf"/>
</dbReference>
<proteinExistence type="predicted"/>
<dbReference type="Pfam" id="PF25019">
    <property type="entry name" value="LRR_R13L1-DRL21"/>
    <property type="match status" value="1"/>
</dbReference>
<dbReference type="InterPro" id="IPR056789">
    <property type="entry name" value="LRR_R13L1-DRL21"/>
</dbReference>
<dbReference type="PANTHER" id="PTHR47186:SF30">
    <property type="entry name" value="EF-HAND DOMAIN-CONTAINING PROTEIN"/>
    <property type="match status" value="1"/>
</dbReference>
<dbReference type="EMBL" id="JARPOI010000001">
    <property type="protein sequence ID" value="KAJ9190339.1"/>
    <property type="molecule type" value="Genomic_DNA"/>
</dbReference>
<name>A0ABQ9NCT3_HEVBR</name>
<dbReference type="Proteomes" id="UP001174677">
    <property type="component" value="Chromosome 1"/>
</dbReference>
<comment type="caution">
    <text evidence="2">The sequence shown here is derived from an EMBL/GenBank/DDBJ whole genome shotgun (WGS) entry which is preliminary data.</text>
</comment>
<keyword evidence="3" id="KW-1185">Reference proteome</keyword>
<organism evidence="2 3">
    <name type="scientific">Hevea brasiliensis</name>
    <name type="common">Para rubber tree</name>
    <name type="synonym">Siphonia brasiliensis</name>
    <dbReference type="NCBI Taxonomy" id="3981"/>
    <lineage>
        <taxon>Eukaryota</taxon>
        <taxon>Viridiplantae</taxon>
        <taxon>Streptophyta</taxon>
        <taxon>Embryophyta</taxon>
        <taxon>Tracheophyta</taxon>
        <taxon>Spermatophyta</taxon>
        <taxon>Magnoliopsida</taxon>
        <taxon>eudicotyledons</taxon>
        <taxon>Gunneridae</taxon>
        <taxon>Pentapetalae</taxon>
        <taxon>rosids</taxon>
        <taxon>fabids</taxon>
        <taxon>Malpighiales</taxon>
        <taxon>Euphorbiaceae</taxon>
        <taxon>Crotonoideae</taxon>
        <taxon>Micrandreae</taxon>
        <taxon>Hevea</taxon>
    </lineage>
</organism>
<gene>
    <name evidence="2" type="ORF">P3X46_001555</name>
</gene>
<dbReference type="SUPFAM" id="SSF52058">
    <property type="entry name" value="L domain-like"/>
    <property type="match status" value="1"/>
</dbReference>
<feature type="domain" description="R13L1/DRL21-like LRR repeat region" evidence="1">
    <location>
        <begin position="33"/>
        <end position="157"/>
    </location>
</feature>
<reference evidence="2" key="1">
    <citation type="journal article" date="2023" name="Plant Biotechnol. J.">
        <title>Chromosome-level wild Hevea brasiliensis genome provides new tools for genomic-assisted breeding and valuable loci to elevate rubber yield.</title>
        <authorList>
            <person name="Cheng H."/>
            <person name="Song X."/>
            <person name="Hu Y."/>
            <person name="Wu T."/>
            <person name="Yang Q."/>
            <person name="An Z."/>
            <person name="Feng S."/>
            <person name="Deng Z."/>
            <person name="Wu W."/>
            <person name="Zeng X."/>
            <person name="Tu M."/>
            <person name="Wang X."/>
            <person name="Huang H."/>
        </authorList>
    </citation>
    <scope>NUCLEOTIDE SEQUENCE</scope>
    <source>
        <strain evidence="2">MT/VB/25A 57/8</strain>
    </source>
</reference>